<evidence type="ECO:0000256" key="1">
    <source>
        <dbReference type="SAM" id="MobiDB-lite"/>
    </source>
</evidence>
<reference evidence="2" key="1">
    <citation type="journal article" date="2019" name="bioRxiv">
        <title>The Genome of the Zebra Mussel, Dreissena polymorpha: A Resource for Invasive Species Research.</title>
        <authorList>
            <person name="McCartney M.A."/>
            <person name="Auch B."/>
            <person name="Kono T."/>
            <person name="Mallez S."/>
            <person name="Zhang Y."/>
            <person name="Obille A."/>
            <person name="Becker A."/>
            <person name="Abrahante J.E."/>
            <person name="Garbe J."/>
            <person name="Badalamenti J.P."/>
            <person name="Herman A."/>
            <person name="Mangelson H."/>
            <person name="Liachko I."/>
            <person name="Sullivan S."/>
            <person name="Sone E.D."/>
            <person name="Koren S."/>
            <person name="Silverstein K.A.T."/>
            <person name="Beckman K.B."/>
            <person name="Gohl D.M."/>
        </authorList>
    </citation>
    <scope>NUCLEOTIDE SEQUENCE</scope>
    <source>
        <strain evidence="2">Duluth1</strain>
        <tissue evidence="2">Whole animal</tissue>
    </source>
</reference>
<dbReference type="AlphaFoldDB" id="A0A9D4JWT3"/>
<name>A0A9D4JWT3_DREPO</name>
<proteinExistence type="predicted"/>
<keyword evidence="3" id="KW-1185">Reference proteome</keyword>
<protein>
    <submittedName>
        <fullName evidence="2">Uncharacterized protein</fullName>
    </submittedName>
</protein>
<reference evidence="2" key="2">
    <citation type="submission" date="2020-11" db="EMBL/GenBank/DDBJ databases">
        <authorList>
            <person name="McCartney M.A."/>
            <person name="Auch B."/>
            <person name="Kono T."/>
            <person name="Mallez S."/>
            <person name="Becker A."/>
            <person name="Gohl D.M."/>
            <person name="Silverstein K.A.T."/>
            <person name="Koren S."/>
            <person name="Bechman K.B."/>
            <person name="Herman A."/>
            <person name="Abrahante J.E."/>
            <person name="Garbe J."/>
        </authorList>
    </citation>
    <scope>NUCLEOTIDE SEQUENCE</scope>
    <source>
        <strain evidence="2">Duluth1</strain>
        <tissue evidence="2">Whole animal</tissue>
    </source>
</reference>
<gene>
    <name evidence="2" type="ORF">DPMN_125062</name>
</gene>
<dbReference type="EMBL" id="JAIWYP010000005">
    <property type="protein sequence ID" value="KAH3823263.1"/>
    <property type="molecule type" value="Genomic_DNA"/>
</dbReference>
<dbReference type="Proteomes" id="UP000828390">
    <property type="component" value="Unassembled WGS sequence"/>
</dbReference>
<organism evidence="2 3">
    <name type="scientific">Dreissena polymorpha</name>
    <name type="common">Zebra mussel</name>
    <name type="synonym">Mytilus polymorpha</name>
    <dbReference type="NCBI Taxonomy" id="45954"/>
    <lineage>
        <taxon>Eukaryota</taxon>
        <taxon>Metazoa</taxon>
        <taxon>Spiralia</taxon>
        <taxon>Lophotrochozoa</taxon>
        <taxon>Mollusca</taxon>
        <taxon>Bivalvia</taxon>
        <taxon>Autobranchia</taxon>
        <taxon>Heteroconchia</taxon>
        <taxon>Euheterodonta</taxon>
        <taxon>Imparidentia</taxon>
        <taxon>Neoheterodontei</taxon>
        <taxon>Myida</taxon>
        <taxon>Dreissenoidea</taxon>
        <taxon>Dreissenidae</taxon>
        <taxon>Dreissena</taxon>
    </lineage>
</organism>
<sequence length="147" mass="16747">MAKWSTGSSPGIEERTGTWEEALNKSSCTTQRPALYDSQRPVMHDSTTRPTRINDPSCTTIDKSTPRQLLNKPLPHQLLNKSPLSQLLNKPPPHHLKRKATDSLFLLAIVITLDSIKVFAESVSDVFQIRLYRNIFTDRRAMARFPY</sequence>
<comment type="caution">
    <text evidence="2">The sequence shown here is derived from an EMBL/GenBank/DDBJ whole genome shotgun (WGS) entry which is preliminary data.</text>
</comment>
<feature type="region of interest" description="Disordered" evidence="1">
    <location>
        <begin position="1"/>
        <end position="67"/>
    </location>
</feature>
<evidence type="ECO:0000313" key="2">
    <source>
        <dbReference type="EMBL" id="KAH3823263.1"/>
    </source>
</evidence>
<accession>A0A9D4JWT3</accession>
<feature type="compositionally biased region" description="Polar residues" evidence="1">
    <location>
        <begin position="48"/>
        <end position="67"/>
    </location>
</feature>
<evidence type="ECO:0000313" key="3">
    <source>
        <dbReference type="Proteomes" id="UP000828390"/>
    </source>
</evidence>